<evidence type="ECO:0000313" key="14">
    <source>
        <dbReference type="EMBL" id="EFN51766.1"/>
    </source>
</evidence>
<keyword evidence="6" id="KW-0679">Respiratory chain</keyword>
<evidence type="ECO:0000256" key="10">
    <source>
        <dbReference type="ARBA" id="ARBA00022989"/>
    </source>
</evidence>
<keyword evidence="13" id="KW-0732">Signal</keyword>
<comment type="subcellular location">
    <subcellularLocation>
        <location evidence="2">Mitochondrion inner membrane</location>
        <topology evidence="2">Single-pass membrane protein</topology>
        <orientation evidence="2">Matrix side</orientation>
    </subcellularLocation>
</comment>
<dbReference type="InterPro" id="IPR017384">
    <property type="entry name" value="NADH_Ub_cplx-1_asu_su-1"/>
</dbReference>
<evidence type="ECO:0000256" key="9">
    <source>
        <dbReference type="ARBA" id="ARBA00022982"/>
    </source>
</evidence>
<name>E1ZQS0_CHLVA</name>
<keyword evidence="11" id="KW-0496">Mitochondrion</keyword>
<organism evidence="15">
    <name type="scientific">Chlorella variabilis</name>
    <name type="common">Green alga</name>
    <dbReference type="NCBI Taxonomy" id="554065"/>
    <lineage>
        <taxon>Eukaryota</taxon>
        <taxon>Viridiplantae</taxon>
        <taxon>Chlorophyta</taxon>
        <taxon>core chlorophytes</taxon>
        <taxon>Trebouxiophyceae</taxon>
        <taxon>Chlorellales</taxon>
        <taxon>Chlorellaceae</taxon>
        <taxon>Chlorella clade</taxon>
        <taxon>Chlorella</taxon>
    </lineage>
</organism>
<dbReference type="GeneID" id="17351312"/>
<dbReference type="EMBL" id="GL433860">
    <property type="protein sequence ID" value="EFN51766.1"/>
    <property type="molecule type" value="Genomic_DNA"/>
</dbReference>
<keyword evidence="9" id="KW-0249">Electron transport</keyword>
<dbReference type="KEGG" id="cvr:CHLNCDRAFT_139713"/>
<dbReference type="InParanoid" id="E1ZQS0"/>
<evidence type="ECO:0000256" key="8">
    <source>
        <dbReference type="ARBA" id="ARBA00022792"/>
    </source>
</evidence>
<dbReference type="PANTHER" id="PTHR17098">
    <property type="entry name" value="NADH-UBIQUINONE OXIDOREDUCTASE MWFE SUBUNIT"/>
    <property type="match status" value="1"/>
</dbReference>
<keyword evidence="15" id="KW-1185">Reference proteome</keyword>
<evidence type="ECO:0000256" key="1">
    <source>
        <dbReference type="ARBA" id="ARBA00003195"/>
    </source>
</evidence>
<dbReference type="PANTHER" id="PTHR17098:SF2">
    <property type="entry name" value="NADH DEHYDROGENASE [UBIQUINONE] 1 ALPHA SUBCOMPLEX SUBUNIT 1"/>
    <property type="match status" value="1"/>
</dbReference>
<protein>
    <recommendedName>
        <fullName evidence="4">NADH dehydrogenase [ubiquinone] 1 alpha subcomplex subunit 1</fullName>
    </recommendedName>
</protein>
<evidence type="ECO:0000256" key="11">
    <source>
        <dbReference type="ARBA" id="ARBA00023128"/>
    </source>
</evidence>
<evidence type="ECO:0000256" key="4">
    <source>
        <dbReference type="ARBA" id="ARBA00016392"/>
    </source>
</evidence>
<keyword evidence="12" id="KW-0472">Membrane</keyword>
<gene>
    <name evidence="14" type="ORF">CHLNCDRAFT_139713</name>
</gene>
<dbReference type="AlphaFoldDB" id="E1ZQS0"/>
<comment type="function">
    <text evidence="1">Accessory subunit of the mitochondrial membrane respiratory chain NADH dehydrogenase (Complex I), that is believed not to be involved in catalysis. Complex I functions in the transfer of electrons from NADH to the respiratory chain. The immediate electron acceptor for the enzyme is believed to be ubiquinone.</text>
</comment>
<dbReference type="FunCoup" id="E1ZQS0">
    <property type="interactions" value="204"/>
</dbReference>
<evidence type="ECO:0000256" key="7">
    <source>
        <dbReference type="ARBA" id="ARBA00022692"/>
    </source>
</evidence>
<reference evidence="14 15" key="1">
    <citation type="journal article" date="2010" name="Plant Cell">
        <title>The Chlorella variabilis NC64A genome reveals adaptation to photosymbiosis, coevolution with viruses, and cryptic sex.</title>
        <authorList>
            <person name="Blanc G."/>
            <person name="Duncan G."/>
            <person name="Agarkova I."/>
            <person name="Borodovsky M."/>
            <person name="Gurnon J."/>
            <person name="Kuo A."/>
            <person name="Lindquist E."/>
            <person name="Lucas S."/>
            <person name="Pangilinan J."/>
            <person name="Polle J."/>
            <person name="Salamov A."/>
            <person name="Terry A."/>
            <person name="Yamada T."/>
            <person name="Dunigan D.D."/>
            <person name="Grigoriev I.V."/>
            <person name="Claverie J.M."/>
            <person name="Van Etten J.L."/>
        </authorList>
    </citation>
    <scope>NUCLEOTIDE SEQUENCE [LARGE SCALE GENOMIC DNA]</scope>
    <source>
        <strain evidence="14 15">NC64A</strain>
    </source>
</reference>
<dbReference type="eggNOG" id="ENOG502SGWI">
    <property type="taxonomic scope" value="Eukaryota"/>
</dbReference>
<keyword evidence="10" id="KW-1133">Transmembrane helix</keyword>
<keyword evidence="7" id="KW-0812">Transmembrane</keyword>
<dbReference type="GO" id="GO:0005743">
    <property type="term" value="C:mitochondrial inner membrane"/>
    <property type="evidence" value="ECO:0007669"/>
    <property type="project" value="UniProtKB-SubCell"/>
</dbReference>
<dbReference type="STRING" id="554065.E1ZQS0"/>
<feature type="chain" id="PRO_5003156564" description="NADH dehydrogenase [ubiquinone] 1 alpha subcomplex subunit 1" evidence="13">
    <location>
        <begin position="28"/>
        <end position="64"/>
    </location>
</feature>
<evidence type="ECO:0000313" key="15">
    <source>
        <dbReference type="Proteomes" id="UP000008141"/>
    </source>
</evidence>
<evidence type="ECO:0000256" key="2">
    <source>
        <dbReference type="ARBA" id="ARBA00004298"/>
    </source>
</evidence>
<proteinExistence type="inferred from homology"/>
<dbReference type="Pfam" id="PF15879">
    <property type="entry name" value="MWFE"/>
    <property type="match status" value="1"/>
</dbReference>
<keyword evidence="5" id="KW-0813">Transport</keyword>
<dbReference type="Proteomes" id="UP000008141">
    <property type="component" value="Unassembled WGS sequence"/>
</dbReference>
<dbReference type="OrthoDB" id="1920692at2759"/>
<evidence type="ECO:0000256" key="13">
    <source>
        <dbReference type="SAM" id="SignalP"/>
    </source>
</evidence>
<evidence type="ECO:0000256" key="3">
    <source>
        <dbReference type="ARBA" id="ARBA00009960"/>
    </source>
</evidence>
<keyword evidence="8" id="KW-0999">Mitochondrion inner membrane</keyword>
<evidence type="ECO:0000256" key="6">
    <source>
        <dbReference type="ARBA" id="ARBA00022660"/>
    </source>
</evidence>
<dbReference type="RefSeq" id="XP_005843868.1">
    <property type="nucleotide sequence ID" value="XM_005843806.1"/>
</dbReference>
<evidence type="ECO:0000256" key="12">
    <source>
        <dbReference type="ARBA" id="ARBA00023136"/>
    </source>
</evidence>
<accession>E1ZQS0</accession>
<evidence type="ECO:0000256" key="5">
    <source>
        <dbReference type="ARBA" id="ARBA00022448"/>
    </source>
</evidence>
<sequence length="64" mass="7279">MLAPWLEAVVPLALITTFIVMQGGLQGAVQQAFYGKPKATDVDEWDRLVKARDERLVEEWKRHG</sequence>
<comment type="similarity">
    <text evidence="3">Belongs to the complex I NDUFA1 subunit family.</text>
</comment>
<feature type="signal peptide" evidence="13">
    <location>
        <begin position="1"/>
        <end position="27"/>
    </location>
</feature>